<dbReference type="SUPFAM" id="SSF46894">
    <property type="entry name" value="C-terminal effector domain of the bipartite response regulators"/>
    <property type="match status" value="1"/>
</dbReference>
<reference evidence="7" key="2">
    <citation type="submission" date="2011-01" db="EMBL/GenBank/DDBJ databases">
        <title>The complete genome of Deinococcus maricopensis DSM 21211.</title>
        <authorList>
            <consortium name="US DOE Joint Genome Institute (JGI-PGF)"/>
            <person name="Lucas S."/>
            <person name="Copeland A."/>
            <person name="Lapidus A."/>
            <person name="Goodwin L."/>
            <person name="Pitluck S."/>
            <person name="Kyrpides N."/>
            <person name="Mavromatis K."/>
            <person name="Pagani I."/>
            <person name="Ivanova N."/>
            <person name="Ovchinnikova G."/>
            <person name="Zeytun A."/>
            <person name="Detter J.C."/>
            <person name="Han C."/>
            <person name="Land M."/>
            <person name="Hauser L."/>
            <person name="Markowitz V."/>
            <person name="Cheng J.-F."/>
            <person name="Hugenholtz P."/>
            <person name="Woyke T."/>
            <person name="Wu D."/>
            <person name="Pukall R."/>
            <person name="Gehrich-Schroeter G."/>
            <person name="Brambilla E."/>
            <person name="Klenk H.-P."/>
            <person name="Eisen J.A."/>
        </authorList>
    </citation>
    <scope>NUCLEOTIDE SEQUENCE [LARGE SCALE GENOMIC DNA]</scope>
    <source>
        <strain evidence="7">DSM 21211 / LMG 22137 / NRRL B-23946 / LB-34</strain>
    </source>
</reference>
<dbReference type="EMBL" id="CP002454">
    <property type="protein sequence ID" value="ADV67238.1"/>
    <property type="molecule type" value="Genomic_DNA"/>
</dbReference>
<dbReference type="InterPro" id="IPR001789">
    <property type="entry name" value="Sig_transdc_resp-reg_receiver"/>
</dbReference>
<accession>E8U849</accession>
<dbReference type="GO" id="GO:0003677">
    <property type="term" value="F:DNA binding"/>
    <property type="evidence" value="ECO:0007669"/>
    <property type="project" value="UniProtKB-KW"/>
</dbReference>
<keyword evidence="2" id="KW-0238">DNA-binding</keyword>
<dbReference type="GO" id="GO:0006355">
    <property type="term" value="P:regulation of DNA-templated transcription"/>
    <property type="evidence" value="ECO:0007669"/>
    <property type="project" value="InterPro"/>
</dbReference>
<dbReference type="PROSITE" id="PS50110">
    <property type="entry name" value="RESPONSE_REGULATORY"/>
    <property type="match status" value="1"/>
</dbReference>
<feature type="domain" description="HTH luxR-type" evidence="4">
    <location>
        <begin position="144"/>
        <end position="209"/>
    </location>
</feature>
<name>E8U849_DEIML</name>
<dbReference type="GO" id="GO:0000160">
    <property type="term" value="P:phosphorelay signal transduction system"/>
    <property type="evidence" value="ECO:0007669"/>
    <property type="project" value="InterPro"/>
</dbReference>
<evidence type="ECO:0000313" key="7">
    <source>
        <dbReference type="Proteomes" id="UP000008635"/>
    </source>
</evidence>
<dbReference type="RefSeq" id="WP_013556743.1">
    <property type="nucleotide sequence ID" value="NC_014958.1"/>
</dbReference>
<evidence type="ECO:0000259" key="4">
    <source>
        <dbReference type="PROSITE" id="PS50043"/>
    </source>
</evidence>
<dbReference type="AlphaFoldDB" id="E8U849"/>
<feature type="domain" description="Response regulatory" evidence="5">
    <location>
        <begin position="7"/>
        <end position="123"/>
    </location>
</feature>
<dbReference type="CDD" id="cd17535">
    <property type="entry name" value="REC_NarL-like"/>
    <property type="match status" value="1"/>
</dbReference>
<dbReference type="SMART" id="SM00448">
    <property type="entry name" value="REC"/>
    <property type="match status" value="1"/>
</dbReference>
<dbReference type="InterPro" id="IPR000792">
    <property type="entry name" value="Tscrpt_reg_LuxR_C"/>
</dbReference>
<keyword evidence="7" id="KW-1185">Reference proteome</keyword>
<reference evidence="6 7" key="1">
    <citation type="journal article" date="2011" name="Stand. Genomic Sci.">
        <title>Complete genome sequence of Deinococcus maricopensis type strain (LB-34).</title>
        <authorList>
            <person name="Pukall R."/>
            <person name="Zeytun A."/>
            <person name="Lucas S."/>
            <person name="Lapidus A."/>
            <person name="Hammon N."/>
            <person name="Deshpande S."/>
            <person name="Nolan M."/>
            <person name="Cheng J.F."/>
            <person name="Pitluck S."/>
            <person name="Liolios K."/>
            <person name="Pagani I."/>
            <person name="Mikhailova N."/>
            <person name="Ivanova N."/>
            <person name="Mavromatis K."/>
            <person name="Pati A."/>
            <person name="Tapia R."/>
            <person name="Han C."/>
            <person name="Goodwin L."/>
            <person name="Chen A."/>
            <person name="Palaniappan K."/>
            <person name="Land M."/>
            <person name="Hauser L."/>
            <person name="Chang Y.J."/>
            <person name="Jeffries C.D."/>
            <person name="Brambilla E.M."/>
            <person name="Rohde M."/>
            <person name="Goker M."/>
            <person name="Detter J.C."/>
            <person name="Woyke T."/>
            <person name="Bristow J."/>
            <person name="Eisen J.A."/>
            <person name="Markowitz V."/>
            <person name="Hugenholtz P."/>
            <person name="Kyrpides N.C."/>
            <person name="Klenk H.P."/>
        </authorList>
    </citation>
    <scope>NUCLEOTIDE SEQUENCE [LARGE SCALE GENOMIC DNA]</scope>
    <source>
        <strain evidence="7">DSM 21211 / LMG 22137 / NRRL B-23946 / LB-34</strain>
    </source>
</reference>
<dbReference type="HOGENOM" id="CLU_000445_90_10_0"/>
<dbReference type="PROSITE" id="PS50043">
    <property type="entry name" value="HTH_LUXR_2"/>
    <property type="match status" value="1"/>
</dbReference>
<dbReference type="Pfam" id="PF00072">
    <property type="entry name" value="Response_reg"/>
    <property type="match status" value="1"/>
</dbReference>
<sequence length="211" mass="22304">MTEPHIHVFLVEDHAFTREGLRAAINFTPGLRVTGEARSGEEALERLPHAHAHVVVLDIGLPGMDGVETAARVKAAFPALRIVMLTAHQLREEVFAALASGADAYCLKSGDPALLPLAIQAAAAGSAYLDPQVAHLVLGVVRAPDGEVSALSDRETEVLRRVADGLSNKEIARDLGVSVSTVKVHVQDILTKLSASDRTHAAVKALRAGLL</sequence>
<dbReference type="InterPro" id="IPR039420">
    <property type="entry name" value="WalR-like"/>
</dbReference>
<dbReference type="SMART" id="SM00421">
    <property type="entry name" value="HTH_LUXR"/>
    <property type="match status" value="1"/>
</dbReference>
<dbReference type="OrthoDB" id="72751at2"/>
<protein>
    <submittedName>
        <fullName evidence="6">Two component transcriptional regulator, LuxR family</fullName>
    </submittedName>
</protein>
<evidence type="ECO:0000313" key="6">
    <source>
        <dbReference type="EMBL" id="ADV67238.1"/>
    </source>
</evidence>
<dbReference type="SUPFAM" id="SSF52172">
    <property type="entry name" value="CheY-like"/>
    <property type="match status" value="1"/>
</dbReference>
<dbReference type="InterPro" id="IPR011006">
    <property type="entry name" value="CheY-like_superfamily"/>
</dbReference>
<evidence type="ECO:0000256" key="2">
    <source>
        <dbReference type="ARBA" id="ARBA00023125"/>
    </source>
</evidence>
<dbReference type="Proteomes" id="UP000008635">
    <property type="component" value="Chromosome"/>
</dbReference>
<evidence type="ECO:0000256" key="1">
    <source>
        <dbReference type="ARBA" id="ARBA00022553"/>
    </source>
</evidence>
<organism evidence="6 7">
    <name type="scientific">Deinococcus maricopensis (strain DSM 21211 / LMG 22137 / NRRL B-23946 / LB-34)</name>
    <dbReference type="NCBI Taxonomy" id="709986"/>
    <lineage>
        <taxon>Bacteria</taxon>
        <taxon>Thermotogati</taxon>
        <taxon>Deinococcota</taxon>
        <taxon>Deinococci</taxon>
        <taxon>Deinococcales</taxon>
        <taxon>Deinococcaceae</taxon>
        <taxon>Deinococcus</taxon>
    </lineage>
</organism>
<evidence type="ECO:0000256" key="3">
    <source>
        <dbReference type="PROSITE-ProRule" id="PRU00169"/>
    </source>
</evidence>
<dbReference type="PANTHER" id="PTHR43214:SF43">
    <property type="entry name" value="TWO-COMPONENT RESPONSE REGULATOR"/>
    <property type="match status" value="1"/>
</dbReference>
<dbReference type="Pfam" id="PF00196">
    <property type="entry name" value="GerE"/>
    <property type="match status" value="1"/>
</dbReference>
<feature type="modified residue" description="4-aspartylphosphate" evidence="3">
    <location>
        <position position="58"/>
    </location>
</feature>
<gene>
    <name evidence="6" type="ordered locus">Deima_1589</name>
</gene>
<dbReference type="PRINTS" id="PR00038">
    <property type="entry name" value="HTHLUXR"/>
</dbReference>
<dbReference type="STRING" id="709986.Deima_1589"/>
<dbReference type="CDD" id="cd06170">
    <property type="entry name" value="LuxR_C_like"/>
    <property type="match status" value="1"/>
</dbReference>
<keyword evidence="1 3" id="KW-0597">Phosphoprotein</keyword>
<dbReference type="InterPro" id="IPR058245">
    <property type="entry name" value="NreC/VraR/RcsB-like_REC"/>
</dbReference>
<dbReference type="KEGG" id="dmr:Deima_1589"/>
<evidence type="ECO:0000259" key="5">
    <source>
        <dbReference type="PROSITE" id="PS50110"/>
    </source>
</evidence>
<dbReference type="eggNOG" id="COG2197">
    <property type="taxonomic scope" value="Bacteria"/>
</dbReference>
<dbReference type="PANTHER" id="PTHR43214">
    <property type="entry name" value="TWO-COMPONENT RESPONSE REGULATOR"/>
    <property type="match status" value="1"/>
</dbReference>
<dbReference type="Gene3D" id="3.40.50.2300">
    <property type="match status" value="1"/>
</dbReference>
<proteinExistence type="predicted"/>
<dbReference type="InterPro" id="IPR016032">
    <property type="entry name" value="Sig_transdc_resp-reg_C-effctor"/>
</dbReference>